<proteinExistence type="predicted"/>
<dbReference type="OrthoDB" id="4350568at2759"/>
<feature type="region of interest" description="Disordered" evidence="1">
    <location>
        <begin position="77"/>
        <end position="99"/>
    </location>
</feature>
<evidence type="ECO:0000259" key="2">
    <source>
        <dbReference type="Pfam" id="PF22980"/>
    </source>
</evidence>
<dbReference type="Pfam" id="PF22980">
    <property type="entry name" value="Myb_DNA-bind_8"/>
    <property type="match status" value="1"/>
</dbReference>
<feature type="domain" description="Myb-like DNA-binding" evidence="2">
    <location>
        <begin position="30"/>
        <end position="71"/>
    </location>
</feature>
<dbReference type="STRING" id="5078.A0A135LX63"/>
<dbReference type="EMBL" id="LHQR01000014">
    <property type="protein sequence ID" value="KXG53546.1"/>
    <property type="molecule type" value="Genomic_DNA"/>
</dbReference>
<protein>
    <recommendedName>
        <fullName evidence="2">Myb-like DNA-binding domain-containing protein</fullName>
    </recommendedName>
</protein>
<dbReference type="OMA" id="CIKVTGM"/>
<organism evidence="3 4">
    <name type="scientific">Penicillium patulum</name>
    <name type="common">Penicillium griseofulvum</name>
    <dbReference type="NCBI Taxonomy" id="5078"/>
    <lineage>
        <taxon>Eukaryota</taxon>
        <taxon>Fungi</taxon>
        <taxon>Dikarya</taxon>
        <taxon>Ascomycota</taxon>
        <taxon>Pezizomycotina</taxon>
        <taxon>Eurotiomycetes</taxon>
        <taxon>Eurotiomycetidae</taxon>
        <taxon>Eurotiales</taxon>
        <taxon>Aspergillaceae</taxon>
        <taxon>Penicillium</taxon>
    </lineage>
</organism>
<evidence type="ECO:0000313" key="3">
    <source>
        <dbReference type="EMBL" id="KXG53546.1"/>
    </source>
</evidence>
<dbReference type="InterPro" id="IPR054505">
    <property type="entry name" value="Myb_DNA-bind_8"/>
</dbReference>
<comment type="caution">
    <text evidence="3">The sequence shown here is derived from an EMBL/GenBank/DDBJ whole genome shotgun (WGS) entry which is preliminary data.</text>
</comment>
<evidence type="ECO:0000256" key="1">
    <source>
        <dbReference type="SAM" id="MobiDB-lite"/>
    </source>
</evidence>
<gene>
    <name evidence="3" type="ORF">PGRI_005960</name>
</gene>
<dbReference type="GeneID" id="63703609"/>
<dbReference type="AlphaFoldDB" id="A0A135LX63"/>
<dbReference type="Proteomes" id="UP000070168">
    <property type="component" value="Unassembled WGS sequence"/>
</dbReference>
<accession>A0A135LX63</accession>
<name>A0A135LX63_PENPA</name>
<dbReference type="RefSeq" id="XP_040652081.1">
    <property type="nucleotide sequence ID" value="XM_040788309.1"/>
</dbReference>
<reference evidence="3 4" key="1">
    <citation type="journal article" date="2016" name="BMC Genomics">
        <title>Genome sequencing and secondary metabolism of the postharvest pathogen Penicillium griseofulvum.</title>
        <authorList>
            <person name="Banani H."/>
            <person name="Marcet-Houben M."/>
            <person name="Ballester A.R."/>
            <person name="Abbruscato P."/>
            <person name="Gonzalez-Candelas L."/>
            <person name="Gabaldon T."/>
            <person name="Spadaro D."/>
        </authorList>
    </citation>
    <scope>NUCLEOTIDE SEQUENCE [LARGE SCALE GENOMIC DNA]</scope>
    <source>
        <strain evidence="3 4">PG3</strain>
    </source>
</reference>
<keyword evidence="4" id="KW-1185">Reference proteome</keyword>
<sequence>MASNEPTKAKPPKHAVSMYPPRTGREIMLEERLEFVLTCIRLSDTKINFPAVCKHYGITTNAAKKRLQRAKDGVAKLTEAGEAAQQDDKVPETTEDEEA</sequence>
<evidence type="ECO:0000313" key="4">
    <source>
        <dbReference type="Proteomes" id="UP000070168"/>
    </source>
</evidence>